<gene>
    <name evidence="1" type="ORF">BACWE_06160</name>
</gene>
<dbReference type="EMBL" id="MKZQ01000008">
    <property type="protein sequence ID" value="PJN72450.1"/>
    <property type="molecule type" value="Genomic_DNA"/>
</dbReference>
<comment type="caution">
    <text evidence="1">The sequence shown here is derived from an EMBL/GenBank/DDBJ whole genome shotgun (WGS) entry which is preliminary data.</text>
</comment>
<reference evidence="1 2" key="1">
    <citation type="submission" date="2016-10" db="EMBL/GenBank/DDBJ databases">
        <title>Genome Sequence of Bacillus weihenstephanensis GM6LP.</title>
        <authorList>
            <person name="Poehlein A."/>
            <person name="Wemheuer F."/>
            <person name="Hollensteiner J."/>
            <person name="Wemheuer B."/>
        </authorList>
    </citation>
    <scope>NUCLEOTIDE SEQUENCE [LARGE SCALE GENOMIC DNA]</scope>
    <source>
        <strain evidence="1 2">GM6LP</strain>
    </source>
</reference>
<dbReference type="KEGG" id="bmyo:BG05_2812"/>
<evidence type="ECO:0000313" key="2">
    <source>
        <dbReference type="Proteomes" id="UP000236165"/>
    </source>
</evidence>
<protein>
    <submittedName>
        <fullName evidence="1">Uncharacterized protein</fullName>
    </submittedName>
</protein>
<proteinExistence type="predicted"/>
<sequence length="33" mass="3647">MPKPLPHSYIYIEGLEFSFLLVKGGRKTDGGVP</sequence>
<name>A0AAP8H2M4_BACMY</name>
<evidence type="ECO:0000313" key="1">
    <source>
        <dbReference type="EMBL" id="PJN72450.1"/>
    </source>
</evidence>
<organism evidence="1 2">
    <name type="scientific">Bacillus mycoides</name>
    <dbReference type="NCBI Taxonomy" id="1405"/>
    <lineage>
        <taxon>Bacteria</taxon>
        <taxon>Bacillati</taxon>
        <taxon>Bacillota</taxon>
        <taxon>Bacilli</taxon>
        <taxon>Bacillales</taxon>
        <taxon>Bacillaceae</taxon>
        <taxon>Bacillus</taxon>
        <taxon>Bacillus cereus group</taxon>
    </lineage>
</organism>
<dbReference type="AlphaFoldDB" id="A0AAP8H2M4"/>
<accession>A0AAP8H2M4</accession>
<dbReference type="Proteomes" id="UP000236165">
    <property type="component" value="Unassembled WGS sequence"/>
</dbReference>